<name>A0AAD6TYB2_9AGAR</name>
<organism evidence="2 3">
    <name type="scientific">Mycena belliarum</name>
    <dbReference type="NCBI Taxonomy" id="1033014"/>
    <lineage>
        <taxon>Eukaryota</taxon>
        <taxon>Fungi</taxon>
        <taxon>Dikarya</taxon>
        <taxon>Basidiomycota</taxon>
        <taxon>Agaricomycotina</taxon>
        <taxon>Agaricomycetes</taxon>
        <taxon>Agaricomycetidae</taxon>
        <taxon>Agaricales</taxon>
        <taxon>Marasmiineae</taxon>
        <taxon>Mycenaceae</taxon>
        <taxon>Mycena</taxon>
    </lineage>
</organism>
<keyword evidence="1" id="KW-0812">Transmembrane</keyword>
<dbReference type="EMBL" id="JARJCN010000048">
    <property type="protein sequence ID" value="KAJ7081865.1"/>
    <property type="molecule type" value="Genomic_DNA"/>
</dbReference>
<sequence length="191" mass="21176">MRSGRIAASQYETKYVKMLLEVDDIPPVYNILASFFTWILLAGFVLFPGTFSSLQDNNEQENDDLECLQAAAVKVINHLSLYVVAWVCTAIGAIGMTYLWCRWHANYIWLLNRVFMPGLLNSLAGVVSTVSSVLGSQDAVLSTSSKSTLVITSSIAGICGVLTAFYMFILLGRIKKQHDKTVSEQRKYGHP</sequence>
<gene>
    <name evidence="2" type="ORF">B0H15DRAFT_853829</name>
</gene>
<evidence type="ECO:0000313" key="3">
    <source>
        <dbReference type="Proteomes" id="UP001222325"/>
    </source>
</evidence>
<keyword evidence="3" id="KW-1185">Reference proteome</keyword>
<feature type="transmembrane region" description="Helical" evidence="1">
    <location>
        <begin position="113"/>
        <end position="135"/>
    </location>
</feature>
<accession>A0AAD6TYB2</accession>
<keyword evidence="1" id="KW-0472">Membrane</keyword>
<feature type="transmembrane region" description="Helical" evidence="1">
    <location>
        <begin position="147"/>
        <end position="171"/>
    </location>
</feature>
<feature type="transmembrane region" description="Helical" evidence="1">
    <location>
        <begin position="79"/>
        <end position="101"/>
    </location>
</feature>
<keyword evidence="1" id="KW-1133">Transmembrane helix</keyword>
<dbReference type="Proteomes" id="UP001222325">
    <property type="component" value="Unassembled WGS sequence"/>
</dbReference>
<reference evidence="2" key="1">
    <citation type="submission" date="2023-03" db="EMBL/GenBank/DDBJ databases">
        <title>Massive genome expansion in bonnet fungi (Mycena s.s.) driven by repeated elements and novel gene families across ecological guilds.</title>
        <authorList>
            <consortium name="Lawrence Berkeley National Laboratory"/>
            <person name="Harder C.B."/>
            <person name="Miyauchi S."/>
            <person name="Viragh M."/>
            <person name="Kuo A."/>
            <person name="Thoen E."/>
            <person name="Andreopoulos B."/>
            <person name="Lu D."/>
            <person name="Skrede I."/>
            <person name="Drula E."/>
            <person name="Henrissat B."/>
            <person name="Morin E."/>
            <person name="Kohler A."/>
            <person name="Barry K."/>
            <person name="LaButti K."/>
            <person name="Morin E."/>
            <person name="Salamov A."/>
            <person name="Lipzen A."/>
            <person name="Mereny Z."/>
            <person name="Hegedus B."/>
            <person name="Baldrian P."/>
            <person name="Stursova M."/>
            <person name="Weitz H."/>
            <person name="Taylor A."/>
            <person name="Grigoriev I.V."/>
            <person name="Nagy L.G."/>
            <person name="Martin F."/>
            <person name="Kauserud H."/>
        </authorList>
    </citation>
    <scope>NUCLEOTIDE SEQUENCE</scope>
    <source>
        <strain evidence="2">CBHHK173m</strain>
    </source>
</reference>
<comment type="caution">
    <text evidence="2">The sequence shown here is derived from an EMBL/GenBank/DDBJ whole genome shotgun (WGS) entry which is preliminary data.</text>
</comment>
<evidence type="ECO:0000256" key="1">
    <source>
        <dbReference type="SAM" id="Phobius"/>
    </source>
</evidence>
<protein>
    <recommendedName>
        <fullName evidence="4">Transmembrane protein</fullName>
    </recommendedName>
</protein>
<evidence type="ECO:0000313" key="2">
    <source>
        <dbReference type="EMBL" id="KAJ7081865.1"/>
    </source>
</evidence>
<evidence type="ECO:0008006" key="4">
    <source>
        <dbReference type="Google" id="ProtNLM"/>
    </source>
</evidence>
<dbReference type="AlphaFoldDB" id="A0AAD6TYB2"/>
<proteinExistence type="predicted"/>
<feature type="transmembrane region" description="Helical" evidence="1">
    <location>
        <begin position="27"/>
        <end position="47"/>
    </location>
</feature>